<keyword evidence="2" id="KW-1185">Reference proteome</keyword>
<dbReference type="EMBL" id="NPMS01000001">
    <property type="protein sequence ID" value="OZU89967.1"/>
    <property type="molecule type" value="Genomic_DNA"/>
</dbReference>
<reference evidence="1 2" key="1">
    <citation type="submission" date="2017-08" db="EMBL/GenBank/DDBJ databases">
        <title>Virgibacillus indicus sp. nov. and Virgibacillus profoundi sp. nov, two moderately halophilic bacteria isolated from marine sediment by using the Microfluidic Streak Plate.</title>
        <authorList>
            <person name="Xu B."/>
            <person name="Hu B."/>
            <person name="Wang J."/>
            <person name="Zhu Y."/>
            <person name="Huang L."/>
            <person name="Du W."/>
            <person name="Huang Y."/>
        </authorList>
    </citation>
    <scope>NUCLEOTIDE SEQUENCE [LARGE SCALE GENOMIC DNA]</scope>
    <source>
        <strain evidence="1 2">IO3-P2-C2</strain>
    </source>
</reference>
<dbReference type="Proteomes" id="UP000216498">
    <property type="component" value="Unassembled WGS sequence"/>
</dbReference>
<evidence type="ECO:0000313" key="2">
    <source>
        <dbReference type="Proteomes" id="UP000216498"/>
    </source>
</evidence>
<accession>A0A265NDS8</accession>
<proteinExistence type="predicted"/>
<dbReference type="OrthoDB" id="2959394at2"/>
<gene>
    <name evidence="1" type="ORF">CIL03_02195</name>
</gene>
<comment type="caution">
    <text evidence="1">The sequence shown here is derived from an EMBL/GenBank/DDBJ whole genome shotgun (WGS) entry which is preliminary data.</text>
</comment>
<dbReference type="AlphaFoldDB" id="A0A265NDS8"/>
<protein>
    <submittedName>
        <fullName evidence="1">Uncharacterized protein</fullName>
    </submittedName>
</protein>
<dbReference type="RefSeq" id="WP_094883566.1">
    <property type="nucleotide sequence ID" value="NZ_NPMS01000001.1"/>
</dbReference>
<name>A0A265NDS8_9BACI</name>
<evidence type="ECO:0000313" key="1">
    <source>
        <dbReference type="EMBL" id="OZU89967.1"/>
    </source>
</evidence>
<organism evidence="1 2">
    <name type="scientific">Virgibacillus indicus</name>
    <dbReference type="NCBI Taxonomy" id="2024554"/>
    <lineage>
        <taxon>Bacteria</taxon>
        <taxon>Bacillati</taxon>
        <taxon>Bacillota</taxon>
        <taxon>Bacilli</taxon>
        <taxon>Bacillales</taxon>
        <taxon>Bacillaceae</taxon>
        <taxon>Virgibacillus</taxon>
    </lineage>
</organism>
<sequence>MNKWLFFLCLILFLSLSISYILENNATPAITYFPDDEKSTFTKAESNLGLFLPKGNDSYEIVWTSDSESDKEMYLRQDASLLFDNGRLRGVRSTWTQDTKQIHIEEKLLSEDSSFFQVITFHHGEIHYPEDQIKSIHQMSSDHLYVIDSPSTSLDAFKTPEDKFEEEWENLLDRTTKQQLLYHWDQLFTHFSIDSESYLSVPLTSLVKYNSSPLPSMSQEQTDKVIGQLWEGVYKNYIIPAVNTENSQLQSYVPIVLFDKDNNHLLVLYELNGKKHKLIQHYSI</sequence>